<organism evidence="1 2">
    <name type="scientific">Rhodococcoides kroppenstedtii</name>
    <dbReference type="NCBI Taxonomy" id="293050"/>
    <lineage>
        <taxon>Bacteria</taxon>
        <taxon>Bacillati</taxon>
        <taxon>Actinomycetota</taxon>
        <taxon>Actinomycetes</taxon>
        <taxon>Mycobacteriales</taxon>
        <taxon>Nocardiaceae</taxon>
        <taxon>Rhodococcoides</taxon>
    </lineage>
</organism>
<dbReference type="InterPro" id="IPR033437">
    <property type="entry name" value="DUF5130"/>
</dbReference>
<evidence type="ECO:0000313" key="1">
    <source>
        <dbReference type="EMBL" id="SFA39756.1"/>
    </source>
</evidence>
<accession>A0A1I0SLW3</accession>
<sequence length="160" mass="16523">MASGELAHRAVNEEDLPVGHVVTASGRVSGVHQVGTPNPDLSPFAADELIQLDETLIEATRRTGIRFSIVVGDLGADPAVGAEQALAAAPESEYSVLIAVSPNQRVIEVRSGRGIAHRVDDRIAQLGVTAALSPFRDGDLIDGLVAAVRVMSAAIASPSA</sequence>
<dbReference type="OrthoDB" id="3214027at2"/>
<evidence type="ECO:0000313" key="2">
    <source>
        <dbReference type="Proteomes" id="UP000182054"/>
    </source>
</evidence>
<gene>
    <name evidence="1" type="ORF">SAMN05444374_101355</name>
</gene>
<dbReference type="Gene3D" id="3.10.310.50">
    <property type="match status" value="1"/>
</dbReference>
<dbReference type="Pfam" id="PF17174">
    <property type="entry name" value="DUF5130"/>
    <property type="match status" value="1"/>
</dbReference>
<dbReference type="RefSeq" id="WP_074921692.1">
    <property type="nucleotide sequence ID" value="NZ_CP135915.1"/>
</dbReference>
<reference evidence="1 2" key="1">
    <citation type="submission" date="2016-10" db="EMBL/GenBank/DDBJ databases">
        <authorList>
            <person name="de Groot N.N."/>
        </authorList>
    </citation>
    <scope>NUCLEOTIDE SEQUENCE [LARGE SCALE GENOMIC DNA]</scope>
    <source>
        <strain evidence="1 2">DSM 44908</strain>
    </source>
</reference>
<dbReference type="AlphaFoldDB" id="A0A1I0SLW3"/>
<proteinExistence type="predicted"/>
<dbReference type="Proteomes" id="UP000182054">
    <property type="component" value="Unassembled WGS sequence"/>
</dbReference>
<dbReference type="EMBL" id="FOJN01000001">
    <property type="protein sequence ID" value="SFA39756.1"/>
    <property type="molecule type" value="Genomic_DNA"/>
</dbReference>
<name>A0A1I0SLW3_9NOCA</name>
<dbReference type="GeneID" id="85484414"/>
<evidence type="ECO:0008006" key="3">
    <source>
        <dbReference type="Google" id="ProtNLM"/>
    </source>
</evidence>
<protein>
    <recommendedName>
        <fullName evidence="3">TLP18.3, Psb32 and MOLO-1 founding protein of phosphatase</fullName>
    </recommendedName>
</protein>